<dbReference type="EMBL" id="JAPWGM010000001">
    <property type="protein sequence ID" value="MCZ4242954.1"/>
    <property type="molecule type" value="Genomic_DNA"/>
</dbReference>
<dbReference type="InterPro" id="IPR016919">
    <property type="entry name" value="UCP029416_PTP"/>
</dbReference>
<dbReference type="InterPro" id="IPR036196">
    <property type="entry name" value="Ptyr_pPase_sf"/>
</dbReference>
<dbReference type="PIRSF" id="PIRSF029416">
    <property type="entry name" value="UCP029416_PTP"/>
    <property type="match status" value="1"/>
</dbReference>
<keyword evidence="2" id="KW-1185">Reference proteome</keyword>
<gene>
    <name evidence="1" type="ORF">O0955_02975</name>
</gene>
<accession>A0ABT4L833</accession>
<evidence type="ECO:0000313" key="1">
    <source>
        <dbReference type="EMBL" id="MCZ4242954.1"/>
    </source>
</evidence>
<organism evidence="1 2">
    <name type="scientific">Pedobacter punctiformis</name>
    <dbReference type="NCBI Taxonomy" id="3004097"/>
    <lineage>
        <taxon>Bacteria</taxon>
        <taxon>Pseudomonadati</taxon>
        <taxon>Bacteroidota</taxon>
        <taxon>Sphingobacteriia</taxon>
        <taxon>Sphingobacteriales</taxon>
        <taxon>Sphingobacteriaceae</taxon>
        <taxon>Pedobacter</taxon>
    </lineage>
</organism>
<reference evidence="1" key="1">
    <citation type="submission" date="2022-12" db="EMBL/GenBank/DDBJ databases">
        <title>Genome sequence of HCMS5-2.</title>
        <authorList>
            <person name="Woo H."/>
        </authorList>
    </citation>
    <scope>NUCLEOTIDE SEQUENCE</scope>
    <source>
        <strain evidence="1">HCMS5-2</strain>
    </source>
</reference>
<protein>
    <submittedName>
        <fullName evidence="1">Protein tyrosine phosphatase</fullName>
    </submittedName>
</protein>
<dbReference type="Proteomes" id="UP001144347">
    <property type="component" value="Unassembled WGS sequence"/>
</dbReference>
<dbReference type="SUPFAM" id="SSF52788">
    <property type="entry name" value="Phosphotyrosine protein phosphatases I"/>
    <property type="match status" value="1"/>
</dbReference>
<sequence length="105" mass="12522">MNILFVCSRNKWRSTTAETIYKNHAEHQVRSAGTEPSARIRVNEKLIHWADLIFVMEKKHKQRITEKFSYSVADKEIIILDIPDDYQYMDEELIEEINVKVSDYF</sequence>
<comment type="caution">
    <text evidence="1">The sequence shown here is derived from an EMBL/GenBank/DDBJ whole genome shotgun (WGS) entry which is preliminary data.</text>
</comment>
<dbReference type="Gene3D" id="3.40.50.2300">
    <property type="match status" value="1"/>
</dbReference>
<name>A0ABT4L833_9SPHI</name>
<evidence type="ECO:0000313" key="2">
    <source>
        <dbReference type="Proteomes" id="UP001144347"/>
    </source>
</evidence>
<dbReference type="RefSeq" id="WP_269426036.1">
    <property type="nucleotide sequence ID" value="NZ_JAPWGM010000001.1"/>
</dbReference>
<proteinExistence type="predicted"/>